<dbReference type="InterPro" id="IPR050086">
    <property type="entry name" value="MetN_ABC_transporter-like"/>
</dbReference>
<proteinExistence type="inferred from homology"/>
<dbReference type="GO" id="GO:0015424">
    <property type="term" value="F:ABC-type amino acid transporter activity"/>
    <property type="evidence" value="ECO:0007669"/>
    <property type="project" value="InterPro"/>
</dbReference>
<dbReference type="Gene3D" id="3.40.50.300">
    <property type="entry name" value="P-loop containing nucleotide triphosphate hydrolases"/>
    <property type="match status" value="1"/>
</dbReference>
<dbReference type="GO" id="GO:0016887">
    <property type="term" value="F:ATP hydrolysis activity"/>
    <property type="evidence" value="ECO:0007669"/>
    <property type="project" value="InterPro"/>
</dbReference>
<dbReference type="GO" id="GO:0005524">
    <property type="term" value="F:ATP binding"/>
    <property type="evidence" value="ECO:0007669"/>
    <property type="project" value="UniProtKB-KW"/>
</dbReference>
<dbReference type="CDD" id="cd03262">
    <property type="entry name" value="ABC_HisP_GlnQ"/>
    <property type="match status" value="1"/>
</dbReference>
<dbReference type="InterPro" id="IPR003439">
    <property type="entry name" value="ABC_transporter-like_ATP-bd"/>
</dbReference>
<evidence type="ECO:0000256" key="5">
    <source>
        <dbReference type="ARBA" id="ARBA00022840"/>
    </source>
</evidence>
<dbReference type="InterPro" id="IPR017871">
    <property type="entry name" value="ABC_transporter-like_CS"/>
</dbReference>
<dbReference type="eggNOG" id="COG1126">
    <property type="taxonomic scope" value="Bacteria"/>
</dbReference>
<organism evidence="8 9">
    <name type="scientific">Photobacterium profundum (strain SS9)</name>
    <dbReference type="NCBI Taxonomy" id="298386"/>
    <lineage>
        <taxon>Bacteria</taxon>
        <taxon>Pseudomonadati</taxon>
        <taxon>Pseudomonadota</taxon>
        <taxon>Gammaproteobacteria</taxon>
        <taxon>Vibrionales</taxon>
        <taxon>Vibrionaceae</taxon>
        <taxon>Photobacterium</taxon>
    </lineage>
</organism>
<evidence type="ECO:0000256" key="6">
    <source>
        <dbReference type="ARBA" id="ARBA00022970"/>
    </source>
</evidence>
<dbReference type="Pfam" id="PF00005">
    <property type="entry name" value="ABC_tran"/>
    <property type="match status" value="1"/>
</dbReference>
<dbReference type="Proteomes" id="UP000000593">
    <property type="component" value="Chromosome 1"/>
</dbReference>
<dbReference type="InterPro" id="IPR003593">
    <property type="entry name" value="AAA+_ATPase"/>
</dbReference>
<dbReference type="PROSITE" id="PS00211">
    <property type="entry name" value="ABC_TRANSPORTER_1"/>
    <property type="match status" value="1"/>
</dbReference>
<dbReference type="InterPro" id="IPR030679">
    <property type="entry name" value="ABC_ATPase_HisP-typ"/>
</dbReference>
<comment type="subcellular location">
    <subcellularLocation>
        <location evidence="1">Cell inner membrane</location>
        <topology evidence="1">Peripheral membrane protein</topology>
    </subcellularLocation>
</comment>
<dbReference type="SMART" id="SM00382">
    <property type="entry name" value="AAA"/>
    <property type="match status" value="1"/>
</dbReference>
<evidence type="ECO:0000256" key="4">
    <source>
        <dbReference type="ARBA" id="ARBA00022741"/>
    </source>
</evidence>
<dbReference type="STRING" id="298386.PBPRA1477"/>
<dbReference type="HOGENOM" id="CLU_000604_1_22_6"/>
<evidence type="ECO:0000313" key="8">
    <source>
        <dbReference type="EMBL" id="CAG19888.1"/>
    </source>
</evidence>
<evidence type="ECO:0000313" key="9">
    <source>
        <dbReference type="Proteomes" id="UP000000593"/>
    </source>
</evidence>
<name>Q6LS38_PHOPR</name>
<dbReference type="PANTHER" id="PTHR43166">
    <property type="entry name" value="AMINO ACID IMPORT ATP-BINDING PROTEIN"/>
    <property type="match status" value="1"/>
</dbReference>
<keyword evidence="9" id="KW-1185">Reference proteome</keyword>
<gene>
    <name evidence="8" type="primary">BP1181</name>
    <name evidence="8" type="ordered locus">PBPRA1477</name>
</gene>
<dbReference type="InterPro" id="IPR027417">
    <property type="entry name" value="P-loop_NTPase"/>
</dbReference>
<dbReference type="FunFam" id="3.40.50.300:FF:000020">
    <property type="entry name" value="Amino acid ABC transporter ATP-binding component"/>
    <property type="match status" value="1"/>
</dbReference>
<dbReference type="PANTHER" id="PTHR43166:SF4">
    <property type="entry name" value="PHOSPHONATES IMPORT ATP-BINDING PROTEIN PHNC"/>
    <property type="match status" value="1"/>
</dbReference>
<evidence type="ECO:0000259" key="7">
    <source>
        <dbReference type="PROSITE" id="PS50893"/>
    </source>
</evidence>
<evidence type="ECO:0000256" key="2">
    <source>
        <dbReference type="ARBA" id="ARBA00005417"/>
    </source>
</evidence>
<dbReference type="AlphaFoldDB" id="Q6LS38"/>
<dbReference type="GO" id="GO:0005886">
    <property type="term" value="C:plasma membrane"/>
    <property type="evidence" value="ECO:0007669"/>
    <property type="project" value="UniProtKB-SubCell"/>
</dbReference>
<reference evidence="9" key="1">
    <citation type="journal article" date="2005" name="Science">
        <title>Life at depth: Photobacterium profundum genome sequence and expression analysis.</title>
        <authorList>
            <person name="Vezzi A."/>
            <person name="Campanaro S."/>
            <person name="D'Angelo M."/>
            <person name="Simonato F."/>
            <person name="Vitulo N."/>
            <person name="Lauro F.M."/>
            <person name="Cestaro A."/>
            <person name="Malacrida G."/>
            <person name="Simionati B."/>
            <person name="Cannata N."/>
            <person name="Romualdi C."/>
            <person name="Bartlett D.H."/>
            <person name="Valle G."/>
        </authorList>
    </citation>
    <scope>NUCLEOTIDE SEQUENCE [LARGE SCALE GENOMIC DNA]</scope>
    <source>
        <strain evidence="9">ATCC BAA-1253 / SS9</strain>
    </source>
</reference>
<evidence type="ECO:0000256" key="1">
    <source>
        <dbReference type="ARBA" id="ARBA00004417"/>
    </source>
</evidence>
<keyword evidence="5" id="KW-0067">ATP-binding</keyword>
<feature type="domain" description="ABC transporter" evidence="7">
    <location>
        <begin position="11"/>
        <end position="246"/>
    </location>
</feature>
<comment type="similarity">
    <text evidence="2">Belongs to the ABC transporter superfamily.</text>
</comment>
<keyword evidence="6" id="KW-0029">Amino-acid transport</keyword>
<keyword evidence="4" id="KW-0547">Nucleotide-binding</keyword>
<dbReference type="PIRSF" id="PIRSF039085">
    <property type="entry name" value="ABC_ATPase_HisP"/>
    <property type="match status" value="1"/>
</dbReference>
<sequence>MTRDYQGDNMIVATNVDKIYPNGCHALKKVSATVKRGEVVVIIGPSGSGKSTFLRTLNQLEVINSGDIMIDGMDMYARGSNINALRENVGMVFQSFNLFPHKTVKGNVMLAPLTVTKRDAKEVEQHAKDLIYRVGLAEKMDVYPSHLSGGQQQRVAIARALAMKPDVMLFDEPTSALDPEMVGEVLDVMKALAADGMTMVVVTHEMGFAREVADRVLFMEDGELLVSDTPENVFDTTIHPRLQQFLSKIL</sequence>
<keyword evidence="3" id="KW-0813">Transport</keyword>
<protein>
    <submittedName>
        <fullName evidence="8">Amino acid ABC transporter</fullName>
    </submittedName>
</protein>
<dbReference type="EMBL" id="CR378667">
    <property type="protein sequence ID" value="CAG19888.1"/>
    <property type="molecule type" value="Genomic_DNA"/>
</dbReference>
<dbReference type="SUPFAM" id="SSF52540">
    <property type="entry name" value="P-loop containing nucleoside triphosphate hydrolases"/>
    <property type="match status" value="1"/>
</dbReference>
<dbReference type="PROSITE" id="PS50893">
    <property type="entry name" value="ABC_TRANSPORTER_2"/>
    <property type="match status" value="1"/>
</dbReference>
<dbReference type="KEGG" id="ppr:PBPRA1477"/>
<accession>Q6LS38</accession>
<evidence type="ECO:0000256" key="3">
    <source>
        <dbReference type="ARBA" id="ARBA00022448"/>
    </source>
</evidence>